<organism evidence="4 5">
    <name type="scientific">Paraburkholderia edwinii</name>
    <dbReference type="NCBI Taxonomy" id="2861782"/>
    <lineage>
        <taxon>Bacteria</taxon>
        <taxon>Pseudomonadati</taxon>
        <taxon>Pseudomonadota</taxon>
        <taxon>Betaproteobacteria</taxon>
        <taxon>Burkholderiales</taxon>
        <taxon>Burkholderiaceae</taxon>
        <taxon>Paraburkholderia</taxon>
    </lineage>
</organism>
<dbReference type="InterPro" id="IPR011006">
    <property type="entry name" value="CheY-like_superfamily"/>
</dbReference>
<evidence type="ECO:0000259" key="3">
    <source>
        <dbReference type="PROSITE" id="PS50110"/>
    </source>
</evidence>
<reference evidence="4 5" key="1">
    <citation type="submission" date="2021-07" db="EMBL/GenBank/DDBJ databases">
        <title>Paraburkholderia edwinii protects Aspergillus sp. from phenazines by acting as a toxin sponge.</title>
        <authorList>
            <person name="Dahlstrom K.M."/>
            <person name="Newman D.K."/>
        </authorList>
    </citation>
    <scope>NUCLEOTIDE SEQUENCE [LARGE SCALE GENOMIC DNA]</scope>
    <source>
        <strain evidence="4 5">Pe01</strain>
    </source>
</reference>
<sequence>MSLILLVGDAEDNIRPLQLVMGAAGHRLLSAENGEIGYGIASREYPDLIVTDWDMPVLDGRGMCARLALHPILSQIPVVVVSAMEVVASRDIRWNAFLRKPVNPLQLIRLIASLLTGRIPVSTKLVDGMKTLSSRRPAVNPKCWP</sequence>
<dbReference type="Proteomes" id="UP000826462">
    <property type="component" value="Chromosome 1"/>
</dbReference>
<feature type="modified residue" description="4-aspartylphosphate" evidence="2">
    <location>
        <position position="52"/>
    </location>
</feature>
<dbReference type="InterPro" id="IPR001789">
    <property type="entry name" value="Sig_transdc_resp-reg_receiver"/>
</dbReference>
<dbReference type="PROSITE" id="PS50110">
    <property type="entry name" value="RESPONSE_REGULATORY"/>
    <property type="match status" value="1"/>
</dbReference>
<name>A0ABX8ULT5_9BURK</name>
<keyword evidence="1 2" id="KW-0597">Phosphoprotein</keyword>
<evidence type="ECO:0000313" key="5">
    <source>
        <dbReference type="Proteomes" id="UP000826462"/>
    </source>
</evidence>
<dbReference type="Gene3D" id="3.40.50.2300">
    <property type="match status" value="1"/>
</dbReference>
<keyword evidence="5" id="KW-1185">Reference proteome</keyword>
<accession>A0ABX8ULT5</accession>
<evidence type="ECO:0000256" key="1">
    <source>
        <dbReference type="ARBA" id="ARBA00022553"/>
    </source>
</evidence>
<dbReference type="SMART" id="SM00448">
    <property type="entry name" value="REC"/>
    <property type="match status" value="1"/>
</dbReference>
<proteinExistence type="predicted"/>
<evidence type="ECO:0000256" key="2">
    <source>
        <dbReference type="PROSITE-ProRule" id="PRU00169"/>
    </source>
</evidence>
<protein>
    <submittedName>
        <fullName evidence="4">Response regulator</fullName>
    </submittedName>
</protein>
<gene>
    <name evidence="4" type="ORF">KZJ38_17075</name>
</gene>
<dbReference type="InterPro" id="IPR050595">
    <property type="entry name" value="Bact_response_regulator"/>
</dbReference>
<dbReference type="PANTHER" id="PTHR44591">
    <property type="entry name" value="STRESS RESPONSE REGULATOR PROTEIN 1"/>
    <property type="match status" value="1"/>
</dbReference>
<dbReference type="SUPFAM" id="SSF52172">
    <property type="entry name" value="CheY-like"/>
    <property type="match status" value="1"/>
</dbReference>
<dbReference type="Pfam" id="PF00072">
    <property type="entry name" value="Response_reg"/>
    <property type="match status" value="1"/>
</dbReference>
<dbReference type="EMBL" id="CP080095">
    <property type="protein sequence ID" value="QYD67990.1"/>
    <property type="molecule type" value="Genomic_DNA"/>
</dbReference>
<feature type="domain" description="Response regulatory" evidence="3">
    <location>
        <begin position="3"/>
        <end position="115"/>
    </location>
</feature>
<evidence type="ECO:0000313" key="4">
    <source>
        <dbReference type="EMBL" id="QYD67990.1"/>
    </source>
</evidence>
<dbReference type="PANTHER" id="PTHR44591:SF3">
    <property type="entry name" value="RESPONSE REGULATORY DOMAIN-CONTAINING PROTEIN"/>
    <property type="match status" value="1"/>
</dbReference>
<dbReference type="RefSeq" id="WP_219797383.1">
    <property type="nucleotide sequence ID" value="NZ_CP080095.1"/>
</dbReference>